<evidence type="ECO:0000313" key="1">
    <source>
        <dbReference type="EMBL" id="GJS55292.1"/>
    </source>
</evidence>
<reference evidence="1" key="2">
    <citation type="submission" date="2022-01" db="EMBL/GenBank/DDBJ databases">
        <authorList>
            <person name="Yamashiro T."/>
            <person name="Shiraishi A."/>
            <person name="Satake H."/>
            <person name="Nakayama K."/>
        </authorList>
    </citation>
    <scope>NUCLEOTIDE SEQUENCE</scope>
</reference>
<comment type="caution">
    <text evidence="1">The sequence shown here is derived from an EMBL/GenBank/DDBJ whole genome shotgun (WGS) entry which is preliminary data.</text>
</comment>
<name>A0ABQ4WQW3_9ASTR</name>
<proteinExistence type="predicted"/>
<gene>
    <name evidence="1" type="ORF">Tco_0628654</name>
</gene>
<dbReference type="EMBL" id="BQNB010008859">
    <property type="protein sequence ID" value="GJS55292.1"/>
    <property type="molecule type" value="Genomic_DNA"/>
</dbReference>
<organism evidence="1 2">
    <name type="scientific">Tanacetum coccineum</name>
    <dbReference type="NCBI Taxonomy" id="301880"/>
    <lineage>
        <taxon>Eukaryota</taxon>
        <taxon>Viridiplantae</taxon>
        <taxon>Streptophyta</taxon>
        <taxon>Embryophyta</taxon>
        <taxon>Tracheophyta</taxon>
        <taxon>Spermatophyta</taxon>
        <taxon>Magnoliopsida</taxon>
        <taxon>eudicotyledons</taxon>
        <taxon>Gunneridae</taxon>
        <taxon>Pentapetalae</taxon>
        <taxon>asterids</taxon>
        <taxon>campanulids</taxon>
        <taxon>Asterales</taxon>
        <taxon>Asteraceae</taxon>
        <taxon>Asteroideae</taxon>
        <taxon>Anthemideae</taxon>
        <taxon>Anthemidinae</taxon>
        <taxon>Tanacetum</taxon>
    </lineage>
</organism>
<reference evidence="1" key="1">
    <citation type="journal article" date="2022" name="Int. J. Mol. Sci.">
        <title>Draft Genome of Tanacetum Coccineum: Genomic Comparison of Closely Related Tanacetum-Family Plants.</title>
        <authorList>
            <person name="Yamashiro T."/>
            <person name="Shiraishi A."/>
            <person name="Nakayama K."/>
            <person name="Satake H."/>
        </authorList>
    </citation>
    <scope>NUCLEOTIDE SEQUENCE</scope>
</reference>
<accession>A0ABQ4WQW3</accession>
<evidence type="ECO:0000313" key="2">
    <source>
        <dbReference type="Proteomes" id="UP001151760"/>
    </source>
</evidence>
<dbReference type="Proteomes" id="UP001151760">
    <property type="component" value="Unassembled WGS sequence"/>
</dbReference>
<sequence length="253" mass="29387">MLKESIGYTSRNIGKKPKLKDLRLYQLAFACCYTKHSQELLNMVLSHCPKVFHQQDKKHATTPRKKQVHFEDKLQHQVAIHTNHVEPMHTYRSPNVPVLLLQDKHLKKVEDHRRKIRSSLKTSNRVDSSISSKRTLDFGNDHFGAIMGYEDYVIGESVISRVYYVEGLGHNLFSVDQFCDSDLEVAFQKAFLLCDNLEINPFAEADPEPFLLTTEDCWFQAMQDEIHEFDRLDVWELVPPPDSDMIIATRVEL</sequence>
<protein>
    <submittedName>
        <fullName evidence="1">Uncharacterized protein</fullName>
    </submittedName>
</protein>
<keyword evidence="2" id="KW-1185">Reference proteome</keyword>